<dbReference type="AlphaFoldDB" id="A0AA35SLK2"/>
<dbReference type="GO" id="GO:0003743">
    <property type="term" value="F:translation initiation factor activity"/>
    <property type="evidence" value="ECO:0007669"/>
    <property type="project" value="UniProtKB-KW"/>
</dbReference>
<keyword evidence="2" id="KW-0648">Protein biosynthesis</keyword>
<keyword evidence="3" id="KW-1185">Reference proteome</keyword>
<feature type="region of interest" description="Disordered" evidence="1">
    <location>
        <begin position="1"/>
        <end position="150"/>
    </location>
</feature>
<evidence type="ECO:0000256" key="1">
    <source>
        <dbReference type="SAM" id="MobiDB-lite"/>
    </source>
</evidence>
<name>A0AA35SLK2_GEOBA</name>
<reference evidence="2" key="1">
    <citation type="submission" date="2023-03" db="EMBL/GenBank/DDBJ databases">
        <authorList>
            <person name="Steffen K."/>
            <person name="Cardenas P."/>
        </authorList>
    </citation>
    <scope>NUCLEOTIDE SEQUENCE</scope>
</reference>
<comment type="caution">
    <text evidence="2">The sequence shown here is derived from an EMBL/GenBank/DDBJ whole genome shotgun (WGS) entry which is preliminary data.</text>
</comment>
<gene>
    <name evidence="2" type="ORF">GBAR_LOCUS17555</name>
</gene>
<feature type="compositionally biased region" description="Low complexity" evidence="1">
    <location>
        <begin position="33"/>
        <end position="46"/>
    </location>
</feature>
<evidence type="ECO:0000313" key="2">
    <source>
        <dbReference type="EMBL" id="CAI8030931.1"/>
    </source>
</evidence>
<dbReference type="Proteomes" id="UP001174909">
    <property type="component" value="Unassembled WGS sequence"/>
</dbReference>
<keyword evidence="2" id="KW-0396">Initiation factor</keyword>
<accession>A0AA35SLK2</accession>
<evidence type="ECO:0000313" key="3">
    <source>
        <dbReference type="Proteomes" id="UP001174909"/>
    </source>
</evidence>
<proteinExistence type="predicted"/>
<organism evidence="2 3">
    <name type="scientific">Geodia barretti</name>
    <name type="common">Barrett's horny sponge</name>
    <dbReference type="NCBI Taxonomy" id="519541"/>
    <lineage>
        <taxon>Eukaryota</taxon>
        <taxon>Metazoa</taxon>
        <taxon>Porifera</taxon>
        <taxon>Demospongiae</taxon>
        <taxon>Heteroscleromorpha</taxon>
        <taxon>Tetractinellida</taxon>
        <taxon>Astrophorina</taxon>
        <taxon>Geodiidae</taxon>
        <taxon>Geodia</taxon>
    </lineage>
</organism>
<protein>
    <submittedName>
        <fullName evidence="2">Eukaryotic translation initiation factor 4H</fullName>
    </submittedName>
</protein>
<sequence length="150" mass="16950">MQEYGDKPLRVNIASRGRGRGRGRGAERGFHGGSHQQHSSESTHGSFGAPFSSQRHENTTGFPDKQEGRGGSHGRRREYPASKYEEFKEPDPEERSQRPRLNLKPRTVRDPVNQLADSARRMAIFGQGKPREERNVPDDSQEQPSVQENT</sequence>
<dbReference type="EMBL" id="CASHTH010002506">
    <property type="protein sequence ID" value="CAI8030931.1"/>
    <property type="molecule type" value="Genomic_DNA"/>
</dbReference>
<feature type="compositionally biased region" description="Basic and acidic residues" evidence="1">
    <location>
        <begin position="77"/>
        <end position="97"/>
    </location>
</feature>
<feature type="compositionally biased region" description="Basic and acidic residues" evidence="1">
    <location>
        <begin position="54"/>
        <end position="70"/>
    </location>
</feature>